<sequence length="264" mass="31054">MNNVNIVNKEDTNSLNAIPNLYIGTSGWSYRWKELFYPLNLASSDYLPYYATRFNATEINSSFYHFTMTKTIEKWLHSTPSTFQFAAKLHQEITHKRKFVDCAQLLEKFMSRYQLMGNRLGPVLIQLASSFHFDKSLTEDFFSLLREKYPTQPFALEVRHKSWFVEDSLDLMRDREISFVISSGGKRFPGLEITTTNTVYMRLHGDEVLYSSSYSDEKLEKYALMIKDWLLDGKEIWVFFNNTIQGHAITDSRRLYTMIEELTQ</sequence>
<evidence type="ECO:0000313" key="2">
    <source>
        <dbReference type="Proteomes" id="UP001241110"/>
    </source>
</evidence>
<dbReference type="PANTHER" id="PTHR30348:SF14">
    <property type="entry name" value="BLR8050 PROTEIN"/>
    <property type="match status" value="1"/>
</dbReference>
<dbReference type="AlphaFoldDB" id="A0AAE3U964"/>
<dbReference type="SUPFAM" id="SSF117396">
    <property type="entry name" value="TM1631-like"/>
    <property type="match status" value="1"/>
</dbReference>
<dbReference type="Gene3D" id="3.20.20.410">
    <property type="entry name" value="Protein of unknown function UPF0759"/>
    <property type="match status" value="1"/>
</dbReference>
<accession>A0AAE3U964</accession>
<organism evidence="1 2">
    <name type="scientific">Xanthocytophaga flava</name>
    <dbReference type="NCBI Taxonomy" id="3048013"/>
    <lineage>
        <taxon>Bacteria</taxon>
        <taxon>Pseudomonadati</taxon>
        <taxon>Bacteroidota</taxon>
        <taxon>Cytophagia</taxon>
        <taxon>Cytophagales</taxon>
        <taxon>Rhodocytophagaceae</taxon>
        <taxon>Xanthocytophaga</taxon>
    </lineage>
</organism>
<dbReference type="EMBL" id="JASJOS010000006">
    <property type="protein sequence ID" value="MDJ1481923.1"/>
    <property type="molecule type" value="Genomic_DNA"/>
</dbReference>
<dbReference type="InterPro" id="IPR036520">
    <property type="entry name" value="UPF0759_sf"/>
</dbReference>
<evidence type="ECO:0000313" key="1">
    <source>
        <dbReference type="EMBL" id="MDJ1481923.1"/>
    </source>
</evidence>
<name>A0AAE3U964_9BACT</name>
<reference evidence="1" key="1">
    <citation type="submission" date="2023-05" db="EMBL/GenBank/DDBJ databases">
        <authorList>
            <person name="Zhang X."/>
        </authorList>
    </citation>
    <scope>NUCLEOTIDE SEQUENCE</scope>
    <source>
        <strain evidence="1">YF14B1</strain>
    </source>
</reference>
<dbReference type="Proteomes" id="UP001241110">
    <property type="component" value="Unassembled WGS sequence"/>
</dbReference>
<dbReference type="PANTHER" id="PTHR30348">
    <property type="entry name" value="UNCHARACTERIZED PROTEIN YECE"/>
    <property type="match status" value="1"/>
</dbReference>
<dbReference type="InterPro" id="IPR002763">
    <property type="entry name" value="DUF72"/>
</dbReference>
<proteinExistence type="predicted"/>
<dbReference type="RefSeq" id="WP_313980369.1">
    <property type="nucleotide sequence ID" value="NZ_JASJOS010000006.1"/>
</dbReference>
<gene>
    <name evidence="1" type="ORF">QNI16_15590</name>
</gene>
<dbReference type="Pfam" id="PF01904">
    <property type="entry name" value="DUF72"/>
    <property type="match status" value="1"/>
</dbReference>
<comment type="caution">
    <text evidence="1">The sequence shown here is derived from an EMBL/GenBank/DDBJ whole genome shotgun (WGS) entry which is preliminary data.</text>
</comment>
<protein>
    <submittedName>
        <fullName evidence="1">DUF72 domain-containing protein</fullName>
    </submittedName>
</protein>